<evidence type="ECO:0000313" key="1">
    <source>
        <dbReference type="EMBL" id="PSC02846.1"/>
    </source>
</evidence>
<comment type="caution">
    <text evidence="1">The sequence shown here is derived from an EMBL/GenBank/DDBJ whole genome shotgun (WGS) entry which is preliminary data.</text>
</comment>
<dbReference type="AlphaFoldDB" id="A0A2T1HMH9"/>
<dbReference type="EMBL" id="PVZS01000036">
    <property type="protein sequence ID" value="PSC02846.1"/>
    <property type="molecule type" value="Genomic_DNA"/>
</dbReference>
<keyword evidence="2" id="KW-1185">Reference proteome</keyword>
<proteinExistence type="predicted"/>
<gene>
    <name evidence="1" type="ORF">SLNSH_21855</name>
</gene>
<sequence length="191" mass="20851">MATGQAAPTHADADQARKDAAATFKARQDEPVVVLRTAYLQYVTAQACYEVRKSLAYQFVSEPDLSETRAAVKQIETALKSKLEGDPNAIWNEVAADFGAPRLYVYFDADLIKAAEGNVLLSAALKVARDQHLETFTGSTGTERLESFRLALQDPRSKFDELKAKCLDAVQGIRKALAKLTPATAGPKKDF</sequence>
<dbReference type="Proteomes" id="UP000239772">
    <property type="component" value="Unassembled WGS sequence"/>
</dbReference>
<accession>A0A2T1HMH9</accession>
<evidence type="ECO:0000313" key="2">
    <source>
        <dbReference type="Proteomes" id="UP000239772"/>
    </source>
</evidence>
<organism evidence="1 2">
    <name type="scientific">Alsobacter soli</name>
    <dbReference type="NCBI Taxonomy" id="2109933"/>
    <lineage>
        <taxon>Bacteria</taxon>
        <taxon>Pseudomonadati</taxon>
        <taxon>Pseudomonadota</taxon>
        <taxon>Alphaproteobacteria</taxon>
        <taxon>Hyphomicrobiales</taxon>
        <taxon>Alsobacteraceae</taxon>
        <taxon>Alsobacter</taxon>
    </lineage>
</organism>
<reference evidence="2" key="1">
    <citation type="submission" date="2018-03" db="EMBL/GenBank/DDBJ databases">
        <authorList>
            <person name="Sun L."/>
            <person name="Liu H."/>
            <person name="Chen W."/>
            <person name="Huang K."/>
            <person name="Liu W."/>
            <person name="Gao X."/>
        </authorList>
    </citation>
    <scope>NUCLEOTIDE SEQUENCE [LARGE SCALE GENOMIC DNA]</scope>
    <source>
        <strain evidence="2">SH9</strain>
    </source>
</reference>
<name>A0A2T1HMH9_9HYPH</name>
<protein>
    <submittedName>
        <fullName evidence="1">Uncharacterized protein</fullName>
    </submittedName>
</protein>